<sequence>MQIKHSRDYFFATKRPQQRTGGLNPTLLLTGSTGGATAIVPPLKEKAGVGRGRDLKERSLESVRFSLAFFLRGVWRVLYSDPVVMNKETGSRPFRRQHVNI</sequence>
<evidence type="ECO:0000313" key="2">
    <source>
        <dbReference type="Proteomes" id="UP001054837"/>
    </source>
</evidence>
<name>A0AAV4RZR6_9ARAC</name>
<evidence type="ECO:0000313" key="1">
    <source>
        <dbReference type="EMBL" id="GIY25982.1"/>
    </source>
</evidence>
<protein>
    <submittedName>
        <fullName evidence="1">Uncharacterized protein</fullName>
    </submittedName>
</protein>
<reference evidence="1 2" key="1">
    <citation type="submission" date="2021-06" db="EMBL/GenBank/DDBJ databases">
        <title>Caerostris darwini draft genome.</title>
        <authorList>
            <person name="Kono N."/>
            <person name="Arakawa K."/>
        </authorList>
    </citation>
    <scope>NUCLEOTIDE SEQUENCE [LARGE SCALE GENOMIC DNA]</scope>
</reference>
<gene>
    <name evidence="1" type="ORF">CDAR_166321</name>
</gene>
<keyword evidence="2" id="KW-1185">Reference proteome</keyword>
<dbReference type="AlphaFoldDB" id="A0AAV4RZR6"/>
<comment type="caution">
    <text evidence="1">The sequence shown here is derived from an EMBL/GenBank/DDBJ whole genome shotgun (WGS) entry which is preliminary data.</text>
</comment>
<dbReference type="Proteomes" id="UP001054837">
    <property type="component" value="Unassembled WGS sequence"/>
</dbReference>
<proteinExistence type="predicted"/>
<organism evidence="1 2">
    <name type="scientific">Caerostris darwini</name>
    <dbReference type="NCBI Taxonomy" id="1538125"/>
    <lineage>
        <taxon>Eukaryota</taxon>
        <taxon>Metazoa</taxon>
        <taxon>Ecdysozoa</taxon>
        <taxon>Arthropoda</taxon>
        <taxon>Chelicerata</taxon>
        <taxon>Arachnida</taxon>
        <taxon>Araneae</taxon>
        <taxon>Araneomorphae</taxon>
        <taxon>Entelegynae</taxon>
        <taxon>Araneoidea</taxon>
        <taxon>Araneidae</taxon>
        <taxon>Caerostris</taxon>
    </lineage>
</organism>
<dbReference type="EMBL" id="BPLQ01006880">
    <property type="protein sequence ID" value="GIY25982.1"/>
    <property type="molecule type" value="Genomic_DNA"/>
</dbReference>
<accession>A0AAV4RZR6</accession>